<protein>
    <recommendedName>
        <fullName evidence="3">C2H2-type domain-containing protein</fullName>
    </recommendedName>
</protein>
<evidence type="ECO:0008006" key="3">
    <source>
        <dbReference type="Google" id="ProtNLM"/>
    </source>
</evidence>
<comment type="caution">
    <text evidence="1">The sequence shown here is derived from an EMBL/GenBank/DDBJ whole genome shotgun (WGS) entry which is preliminary data.</text>
</comment>
<dbReference type="AlphaFoldDB" id="A0AA41RXA1"/>
<evidence type="ECO:0000313" key="1">
    <source>
        <dbReference type="EMBL" id="MCL7023783.1"/>
    </source>
</evidence>
<dbReference type="EMBL" id="JAJJMA010026290">
    <property type="protein sequence ID" value="MCL7023783.1"/>
    <property type="molecule type" value="Genomic_DNA"/>
</dbReference>
<sequence>MEKKMEEGGVVKEKRRDIRRFYCEFCGICRSKKSLIQSHLQTHHQLIVHGVWSWFTGSKSSDLWCLEVGGPPVKIHQARLSNTLLNLFE</sequence>
<gene>
    <name evidence="1" type="ORF">MKW94_028546</name>
</gene>
<evidence type="ECO:0000313" key="2">
    <source>
        <dbReference type="Proteomes" id="UP001177140"/>
    </source>
</evidence>
<feature type="non-terminal residue" evidence="1">
    <location>
        <position position="89"/>
    </location>
</feature>
<keyword evidence="2" id="KW-1185">Reference proteome</keyword>
<accession>A0AA41RXA1</accession>
<reference evidence="1" key="1">
    <citation type="submission" date="2022-03" db="EMBL/GenBank/DDBJ databases">
        <title>A functionally conserved STORR gene fusion in Papaver species that diverged 16.8 million years ago.</title>
        <authorList>
            <person name="Catania T."/>
        </authorList>
    </citation>
    <scope>NUCLEOTIDE SEQUENCE</scope>
    <source>
        <strain evidence="1">S-191538</strain>
    </source>
</reference>
<proteinExistence type="predicted"/>
<dbReference type="Proteomes" id="UP001177140">
    <property type="component" value="Unassembled WGS sequence"/>
</dbReference>
<organism evidence="1 2">
    <name type="scientific">Papaver nudicaule</name>
    <name type="common">Iceland poppy</name>
    <dbReference type="NCBI Taxonomy" id="74823"/>
    <lineage>
        <taxon>Eukaryota</taxon>
        <taxon>Viridiplantae</taxon>
        <taxon>Streptophyta</taxon>
        <taxon>Embryophyta</taxon>
        <taxon>Tracheophyta</taxon>
        <taxon>Spermatophyta</taxon>
        <taxon>Magnoliopsida</taxon>
        <taxon>Ranunculales</taxon>
        <taxon>Papaveraceae</taxon>
        <taxon>Papaveroideae</taxon>
        <taxon>Papaver</taxon>
    </lineage>
</organism>
<name>A0AA41RXA1_PAPNU</name>